<evidence type="ECO:0000313" key="3">
    <source>
        <dbReference type="Proteomes" id="UP000187608"/>
    </source>
</evidence>
<feature type="domain" description="Amidohydrolase 3" evidence="1">
    <location>
        <begin position="48"/>
        <end position="525"/>
    </location>
</feature>
<dbReference type="Gene3D" id="3.20.20.140">
    <property type="entry name" value="Metal-dependent hydrolases"/>
    <property type="match status" value="1"/>
</dbReference>
<accession>A0A1N7JRI2</accession>
<dbReference type="InterPro" id="IPR013108">
    <property type="entry name" value="Amidohydro_3"/>
</dbReference>
<sequence length="527" mass="59437">MELWFGGKIYTMIQEGDWEEAVIVQEGRIVETGTSNHLHTKYKKEIKEEYNLNGAVMYPGFTDSHLHMIMHGERLLRLDLSFMKSKHEVLQALKQHAASTPPEEWVIGEGFNENQWVEKELIHTNELDEVTETHPVMLSRICRHALAANSKAMELAGVDENTPDPQGGKLEKDENGLTGIFHDEAQEFIKAAMPEVSSSYLENALTEAVEDMYARGLTGGHTEDLYYYGGFLKTLHAFYKVIDGVDRKFRTNLLVHHKAMDEMEEAGLSFGEGTEFVKLGAMKIFSDGALGGRTALLTAPYEDDPSHRGVAIHNDEELDALFQKARKKGMPVAVHAIGDGAVEAVVDRMERYPLEEGHRDRIIHAQILNDQLIERLQNLPVVLDIQPSFVASDFPWVIDRLGEERLKRSYAWKTLHDKGVLIAGGSDAPIEEVNPLMGMRAAVDRRSNQDYNVYQEEERLSIYEAVSLYTKGSSYAVGKEKELGMIREDYAADFTVLDRDLFSLSPQEITDAVVLMTVVDGEIMYKK</sequence>
<dbReference type="PANTHER" id="PTHR22642">
    <property type="entry name" value="IMIDAZOLONEPROPIONASE"/>
    <property type="match status" value="1"/>
</dbReference>
<dbReference type="STRING" id="570947.SAMN05421687_107112"/>
<protein>
    <recommendedName>
        <fullName evidence="1">Amidohydrolase 3 domain-containing protein</fullName>
    </recommendedName>
</protein>
<dbReference type="InterPro" id="IPR032466">
    <property type="entry name" value="Metal_Hydrolase"/>
</dbReference>
<dbReference type="InterPro" id="IPR033932">
    <property type="entry name" value="YtcJ-like"/>
</dbReference>
<dbReference type="SUPFAM" id="SSF51338">
    <property type="entry name" value="Composite domain of metallo-dependent hydrolases"/>
    <property type="match status" value="1"/>
</dbReference>
<dbReference type="EMBL" id="FTOC01000007">
    <property type="protein sequence ID" value="SIS51958.1"/>
    <property type="molecule type" value="Genomic_DNA"/>
</dbReference>
<keyword evidence="3" id="KW-1185">Reference proteome</keyword>
<dbReference type="SUPFAM" id="SSF51556">
    <property type="entry name" value="Metallo-dependent hydrolases"/>
    <property type="match status" value="1"/>
</dbReference>
<dbReference type="AlphaFoldDB" id="A0A1N7JRI2"/>
<dbReference type="PANTHER" id="PTHR22642:SF2">
    <property type="entry name" value="PROTEIN LONG AFTER FAR-RED 3"/>
    <property type="match status" value="1"/>
</dbReference>
<dbReference type="CDD" id="cd01300">
    <property type="entry name" value="YtcJ_like"/>
    <property type="match status" value="1"/>
</dbReference>
<dbReference type="GO" id="GO:0016810">
    <property type="term" value="F:hydrolase activity, acting on carbon-nitrogen (but not peptide) bonds"/>
    <property type="evidence" value="ECO:0007669"/>
    <property type="project" value="InterPro"/>
</dbReference>
<dbReference type="Gene3D" id="2.30.40.10">
    <property type="entry name" value="Urease, subunit C, domain 1"/>
    <property type="match status" value="1"/>
</dbReference>
<dbReference type="Proteomes" id="UP000187608">
    <property type="component" value="Unassembled WGS sequence"/>
</dbReference>
<name>A0A1N7JRI2_9BACI</name>
<evidence type="ECO:0000313" key="2">
    <source>
        <dbReference type="EMBL" id="SIS51958.1"/>
    </source>
</evidence>
<dbReference type="RefSeq" id="WP_200806515.1">
    <property type="nucleotide sequence ID" value="NZ_FTOC01000007.1"/>
</dbReference>
<evidence type="ECO:0000259" key="1">
    <source>
        <dbReference type="Pfam" id="PF07969"/>
    </source>
</evidence>
<proteinExistence type="predicted"/>
<gene>
    <name evidence="2" type="ORF">SAMN05421687_107112</name>
</gene>
<dbReference type="InterPro" id="IPR011059">
    <property type="entry name" value="Metal-dep_hydrolase_composite"/>
</dbReference>
<reference evidence="3" key="1">
    <citation type="submission" date="2017-01" db="EMBL/GenBank/DDBJ databases">
        <authorList>
            <person name="Varghese N."/>
            <person name="Submissions S."/>
        </authorList>
    </citation>
    <scope>NUCLEOTIDE SEQUENCE [LARGE SCALE GENOMIC DNA]</scope>
    <source>
        <strain evidence="3">DSM 23127</strain>
    </source>
</reference>
<dbReference type="Gene3D" id="3.10.310.70">
    <property type="match status" value="1"/>
</dbReference>
<dbReference type="Pfam" id="PF07969">
    <property type="entry name" value="Amidohydro_3"/>
    <property type="match status" value="1"/>
</dbReference>
<organism evidence="2 3">
    <name type="scientific">Salimicrobium flavidum</name>
    <dbReference type="NCBI Taxonomy" id="570947"/>
    <lineage>
        <taxon>Bacteria</taxon>
        <taxon>Bacillati</taxon>
        <taxon>Bacillota</taxon>
        <taxon>Bacilli</taxon>
        <taxon>Bacillales</taxon>
        <taxon>Bacillaceae</taxon>
        <taxon>Salimicrobium</taxon>
    </lineage>
</organism>